<gene>
    <name evidence="7" type="ORF">COT66_01015</name>
</gene>
<dbReference type="GO" id="GO:0008360">
    <property type="term" value="P:regulation of cell shape"/>
    <property type="evidence" value="ECO:0007669"/>
    <property type="project" value="UniProtKB-KW"/>
</dbReference>
<comment type="caution">
    <text evidence="7">The sequence shown here is derived from an EMBL/GenBank/DDBJ whole genome shotgun (WGS) entry which is preliminary data.</text>
</comment>
<dbReference type="PROSITE" id="PS51191">
    <property type="entry name" value="FEMABX"/>
    <property type="match status" value="1"/>
</dbReference>
<keyword evidence="6" id="KW-0961">Cell wall biogenesis/degradation</keyword>
<evidence type="ECO:0000313" key="7">
    <source>
        <dbReference type="EMBL" id="PIU02269.1"/>
    </source>
</evidence>
<evidence type="ECO:0000256" key="1">
    <source>
        <dbReference type="ARBA" id="ARBA00009943"/>
    </source>
</evidence>
<dbReference type="InterPro" id="IPR050644">
    <property type="entry name" value="PG_Glycine_Bridge_Synth"/>
</dbReference>
<dbReference type="Proteomes" id="UP000231214">
    <property type="component" value="Unassembled WGS sequence"/>
</dbReference>
<keyword evidence="4" id="KW-0573">Peptidoglycan synthesis</keyword>
<comment type="similarity">
    <text evidence="1">Belongs to the FemABX family.</text>
</comment>
<dbReference type="SUPFAM" id="SSF55729">
    <property type="entry name" value="Acyl-CoA N-acyltransferases (Nat)"/>
    <property type="match status" value="2"/>
</dbReference>
<dbReference type="EMBL" id="PEZK01000019">
    <property type="protein sequence ID" value="PIU02269.1"/>
    <property type="molecule type" value="Genomic_DNA"/>
</dbReference>
<keyword evidence="2" id="KW-0808">Transferase</keyword>
<dbReference type="GO" id="GO:0071555">
    <property type="term" value="P:cell wall organization"/>
    <property type="evidence" value="ECO:0007669"/>
    <property type="project" value="UniProtKB-KW"/>
</dbReference>
<dbReference type="PANTHER" id="PTHR36174:SF1">
    <property type="entry name" value="LIPID II:GLYCINE GLYCYLTRANSFERASE"/>
    <property type="match status" value="1"/>
</dbReference>
<proteinExistence type="inferred from homology"/>
<dbReference type="PANTHER" id="PTHR36174">
    <property type="entry name" value="LIPID II:GLYCINE GLYCYLTRANSFERASE"/>
    <property type="match status" value="1"/>
</dbReference>
<dbReference type="GO" id="GO:0016755">
    <property type="term" value="F:aminoacyltransferase activity"/>
    <property type="evidence" value="ECO:0007669"/>
    <property type="project" value="InterPro"/>
</dbReference>
<dbReference type="InterPro" id="IPR016181">
    <property type="entry name" value="Acyl_CoA_acyltransferase"/>
</dbReference>
<protein>
    <recommendedName>
        <fullName evidence="9">Peptidoglycan bridge formation protein FemAB</fullName>
    </recommendedName>
</protein>
<dbReference type="Gene3D" id="3.40.630.30">
    <property type="match status" value="1"/>
</dbReference>
<evidence type="ECO:0000256" key="2">
    <source>
        <dbReference type="ARBA" id="ARBA00022679"/>
    </source>
</evidence>
<sequence length="311" mass="36761">MAQHPLQSQEWAEFRTKTGVKVVRLKNFQVFFHSMPKLPYTVGYLPKSALPTQKEFDELLKIGQQQKAIFIKVEPNLNFPAGRVNQQVRQFLLQSCRPGEDHFHRYTFQLDLTKPEEALLAAMKPKTRYNIRLAERRGVKVIPDKSAQAFATYLQLMWATTQRQGFYSHTRQYHRLLWETFKDTDIYQLFLAKYKNKVLAAYVFFVYDQVLYYPYGASSREHREVMAPHALFWEAIKFGKQKNCRLFDMWGSLGPEADPQDPWFGFHRFKAGFGGQLRESIGAYDLVINPWLYRVYQIANKLRWVILKLKK</sequence>
<dbReference type="InterPro" id="IPR003447">
    <property type="entry name" value="FEMABX"/>
</dbReference>
<evidence type="ECO:0008006" key="9">
    <source>
        <dbReference type="Google" id="ProtNLM"/>
    </source>
</evidence>
<dbReference type="Pfam" id="PF02388">
    <property type="entry name" value="FemAB"/>
    <property type="match status" value="2"/>
</dbReference>
<dbReference type="AlphaFoldDB" id="A0A2M6XBA6"/>
<keyword evidence="5" id="KW-0012">Acyltransferase</keyword>
<name>A0A2M6XBA6_9BACT</name>
<dbReference type="GO" id="GO:0009252">
    <property type="term" value="P:peptidoglycan biosynthetic process"/>
    <property type="evidence" value="ECO:0007669"/>
    <property type="project" value="UniProtKB-KW"/>
</dbReference>
<accession>A0A2M6XBA6</accession>
<evidence type="ECO:0000313" key="8">
    <source>
        <dbReference type="Proteomes" id="UP000231214"/>
    </source>
</evidence>
<evidence type="ECO:0000256" key="6">
    <source>
        <dbReference type="ARBA" id="ARBA00023316"/>
    </source>
</evidence>
<organism evidence="7 8">
    <name type="scientific">Candidatus Shapirobacteria bacterium CG09_land_8_20_14_0_10_49_15</name>
    <dbReference type="NCBI Taxonomy" id="1974482"/>
    <lineage>
        <taxon>Bacteria</taxon>
        <taxon>Candidatus Shapironibacteriota</taxon>
    </lineage>
</organism>
<evidence type="ECO:0000256" key="4">
    <source>
        <dbReference type="ARBA" id="ARBA00022984"/>
    </source>
</evidence>
<evidence type="ECO:0000256" key="3">
    <source>
        <dbReference type="ARBA" id="ARBA00022960"/>
    </source>
</evidence>
<keyword evidence="3" id="KW-0133">Cell shape</keyword>
<reference evidence="8" key="1">
    <citation type="submission" date="2017-09" db="EMBL/GenBank/DDBJ databases">
        <title>Depth-based differentiation of microbial function through sediment-hosted aquifers and enrichment of novel symbionts in the deep terrestrial subsurface.</title>
        <authorList>
            <person name="Probst A.J."/>
            <person name="Ladd B."/>
            <person name="Jarett J.K."/>
            <person name="Geller-Mcgrath D.E."/>
            <person name="Sieber C.M.K."/>
            <person name="Emerson J.B."/>
            <person name="Anantharaman K."/>
            <person name="Thomas B.C."/>
            <person name="Malmstrom R."/>
            <person name="Stieglmeier M."/>
            <person name="Klingl A."/>
            <person name="Woyke T."/>
            <person name="Ryan C.M."/>
            <person name="Banfield J.F."/>
        </authorList>
    </citation>
    <scope>NUCLEOTIDE SEQUENCE [LARGE SCALE GENOMIC DNA]</scope>
</reference>
<evidence type="ECO:0000256" key="5">
    <source>
        <dbReference type="ARBA" id="ARBA00023315"/>
    </source>
</evidence>